<dbReference type="PANTHER" id="PTHR18934:SF109">
    <property type="entry name" value="ATP-DEPENDENT RNA HELICASE DHX15 HOMOLOG"/>
    <property type="match status" value="1"/>
</dbReference>
<dbReference type="FunFam" id="1.20.120.1080:FF:000003">
    <property type="entry name" value="Pre-mRNA-splicing factor ATP-dependent RNA helicase PRP43"/>
    <property type="match status" value="1"/>
</dbReference>
<keyword evidence="5 12" id="KW-0347">Helicase</keyword>
<dbReference type="FunFam" id="3.40.50.300:FF:001148">
    <property type="entry name" value="Pre-mRNA-splicing factor ATP-dependent RNA helicase DHX15/PRP43"/>
    <property type="match status" value="1"/>
</dbReference>
<dbReference type="GO" id="GO:0008380">
    <property type="term" value="P:RNA splicing"/>
    <property type="evidence" value="ECO:0007669"/>
    <property type="project" value="UniProtKB-KW"/>
</dbReference>
<dbReference type="PROSITE" id="PS51194">
    <property type="entry name" value="HELICASE_CTER"/>
    <property type="match status" value="1"/>
</dbReference>
<dbReference type="FunFam" id="3.40.50.300:FF:000007">
    <property type="entry name" value="Pre-mRNA-splicing factor ATP-dependent RNA helicase"/>
    <property type="match status" value="1"/>
</dbReference>
<dbReference type="EMBL" id="BPLF01000005">
    <property type="protein sequence ID" value="GIX65735.1"/>
    <property type="molecule type" value="Genomic_DNA"/>
</dbReference>
<dbReference type="Gene3D" id="1.20.120.1080">
    <property type="match status" value="1"/>
</dbReference>
<protein>
    <recommendedName>
        <fullName evidence="1">RNA helicase</fullName>
        <ecNumber evidence="1">3.6.4.13</ecNumber>
    </recommendedName>
</protein>
<evidence type="ECO:0000256" key="3">
    <source>
        <dbReference type="ARBA" id="ARBA00022741"/>
    </source>
</evidence>
<keyword evidence="13" id="KW-1185">Reference proteome</keyword>
<dbReference type="GO" id="GO:0006397">
    <property type="term" value="P:mRNA processing"/>
    <property type="evidence" value="ECO:0007669"/>
    <property type="project" value="UniProtKB-KW"/>
</dbReference>
<dbReference type="InterPro" id="IPR027417">
    <property type="entry name" value="P-loop_NTPase"/>
</dbReference>
<dbReference type="Pfam" id="PF04408">
    <property type="entry name" value="WHD_HA2"/>
    <property type="match status" value="1"/>
</dbReference>
<keyword evidence="7" id="KW-0508">mRNA splicing</keyword>
<name>A0AAV4M1H7_BABCB</name>
<dbReference type="GeneID" id="94197216"/>
<dbReference type="GO" id="GO:0016787">
    <property type="term" value="F:hydrolase activity"/>
    <property type="evidence" value="ECO:0007669"/>
    <property type="project" value="UniProtKB-KW"/>
</dbReference>
<dbReference type="GO" id="GO:0005524">
    <property type="term" value="F:ATP binding"/>
    <property type="evidence" value="ECO:0007669"/>
    <property type="project" value="UniProtKB-KW"/>
</dbReference>
<dbReference type="Pfam" id="PF07717">
    <property type="entry name" value="OB_NTP_bind"/>
    <property type="match status" value="1"/>
</dbReference>
<evidence type="ECO:0000256" key="6">
    <source>
        <dbReference type="ARBA" id="ARBA00022840"/>
    </source>
</evidence>
<dbReference type="GO" id="GO:0003724">
    <property type="term" value="F:RNA helicase activity"/>
    <property type="evidence" value="ECO:0007669"/>
    <property type="project" value="UniProtKB-EC"/>
</dbReference>
<dbReference type="InterPro" id="IPR048333">
    <property type="entry name" value="HA2_WH"/>
</dbReference>
<evidence type="ECO:0000256" key="1">
    <source>
        <dbReference type="ARBA" id="ARBA00012552"/>
    </source>
</evidence>
<evidence type="ECO:0000256" key="2">
    <source>
        <dbReference type="ARBA" id="ARBA00022664"/>
    </source>
</evidence>
<dbReference type="SMART" id="SM00847">
    <property type="entry name" value="HA2"/>
    <property type="match status" value="1"/>
</dbReference>
<dbReference type="PROSITE" id="PS00690">
    <property type="entry name" value="DEAH_ATP_HELICASE"/>
    <property type="match status" value="1"/>
</dbReference>
<dbReference type="InterPro" id="IPR002464">
    <property type="entry name" value="DNA/RNA_helicase_DEAH_CS"/>
</dbReference>
<feature type="region of interest" description="Disordered" evidence="9">
    <location>
        <begin position="1"/>
        <end position="40"/>
    </location>
</feature>
<evidence type="ECO:0000259" key="11">
    <source>
        <dbReference type="PROSITE" id="PS51194"/>
    </source>
</evidence>
<proteinExistence type="predicted"/>
<feature type="domain" description="Helicase C-terminal" evidence="11">
    <location>
        <begin position="258"/>
        <end position="426"/>
    </location>
</feature>
<keyword evidence="6" id="KW-0067">ATP-binding</keyword>
<dbReference type="Pfam" id="PF00270">
    <property type="entry name" value="DEAD"/>
    <property type="match status" value="1"/>
</dbReference>
<dbReference type="AlphaFoldDB" id="A0AAV4M1H7"/>
<evidence type="ECO:0000259" key="10">
    <source>
        <dbReference type="PROSITE" id="PS51192"/>
    </source>
</evidence>
<keyword evidence="2" id="KW-0507">mRNA processing</keyword>
<feature type="domain" description="Helicase ATP-binding" evidence="10">
    <location>
        <begin position="70"/>
        <end position="233"/>
    </location>
</feature>
<evidence type="ECO:0000256" key="8">
    <source>
        <dbReference type="ARBA" id="ARBA00047984"/>
    </source>
</evidence>
<keyword evidence="3" id="KW-0547">Nucleotide-binding</keyword>
<dbReference type="InterPro" id="IPR014001">
    <property type="entry name" value="Helicase_ATP-bd"/>
</dbReference>
<evidence type="ECO:0000256" key="9">
    <source>
        <dbReference type="SAM" id="MobiDB-lite"/>
    </source>
</evidence>
<dbReference type="SUPFAM" id="SSF52540">
    <property type="entry name" value="P-loop containing nucleoside triphosphate hydrolases"/>
    <property type="match status" value="1"/>
</dbReference>
<dbReference type="RefSeq" id="XP_067717804.1">
    <property type="nucleotide sequence ID" value="XM_067861703.1"/>
</dbReference>
<gene>
    <name evidence="12" type="ORF">BcabD6B2_51700</name>
</gene>
<dbReference type="EC" id="3.6.4.13" evidence="1"/>
<dbReference type="Proteomes" id="UP001497744">
    <property type="component" value="Unassembled WGS sequence"/>
</dbReference>
<dbReference type="InterPro" id="IPR001650">
    <property type="entry name" value="Helicase_C-like"/>
</dbReference>
<dbReference type="InterPro" id="IPR011545">
    <property type="entry name" value="DEAD/DEAH_box_helicase_dom"/>
</dbReference>
<reference evidence="12 13" key="1">
    <citation type="submission" date="2021-06" db="EMBL/GenBank/DDBJ databases">
        <title>Genome sequence of Babesia caballi.</title>
        <authorList>
            <person name="Yamagishi J."/>
            <person name="Kidaka T."/>
            <person name="Ochi A."/>
        </authorList>
    </citation>
    <scope>NUCLEOTIDE SEQUENCE [LARGE SCALE GENOMIC DNA]</scope>
    <source>
        <strain evidence="12">USDA-D6B2</strain>
    </source>
</reference>
<comment type="caution">
    <text evidence="12">The sequence shown here is derived from an EMBL/GenBank/DDBJ whole genome shotgun (WGS) entry which is preliminary data.</text>
</comment>
<dbReference type="GO" id="GO:0003723">
    <property type="term" value="F:RNA binding"/>
    <property type="evidence" value="ECO:0007669"/>
    <property type="project" value="TreeGrafter"/>
</dbReference>
<accession>A0AAV4M1H7</accession>
<sequence>MVAVPASKSQTGFSDAPPPAARNKGKRSNPDDEVDQGINRYTKQPYSRTYYEILEKRRQLPAWTARRNFVKLLRRNQVLILVGETGSGKTTQMAQFVVDARLNEGLQVAVTQPRRVAAMSVAARVADEMDVTLGETVGYSIRFEDCTSKNTVIKFMTDGMLLREAITDPMLSNYGVIMLDEAHERTVATDVLFGLIKEIAASRDNLKIVVMSATLDGEKFQEYFGGADMLTIPGRTFPVEIFYTAQPQSDYLESAISAVRKIHIEEEEGDILVFLTGEEEIRKVKDRLEASNFGEAGPLVVLPLYGSMEPREQARVFEEVEGRKCVLATNIAETSLTIDGIVYVVDTGFSKQNVYNPRARIESLLVAPISQASAQQRAGRAGRTRPGKCFRLYTEEAFDKELVPQTFPEILRSNIATVVLNLKKLGIDDLVHFDFMDPPAPETMMRALEELNYLGALDDEGDLTPTGDLMGEFPLEPQLSKVLVSSPRYGCTRDVVALVAMLSVPNVFLRPKRKHDGLNNAHNDWAVKVRSSHGDHITMLNVFNGYQQVASEGQRQLQKYCYDVYANSKAMESASRVFEQLSRLVEKHLSVTCHLRAAAEPNAEQVLRCLCSGFFLQAAYESRSGGFTTVKDCQRVFLHPSTVLKRTSASWVVFHQVVHTSRVFLRTVSSVHLDWLMEASPEYFDPAEMPNGEVRSAIERAVRAGKQGTDGRR</sequence>
<organism evidence="12 13">
    <name type="scientific">Babesia caballi</name>
    <dbReference type="NCBI Taxonomy" id="5871"/>
    <lineage>
        <taxon>Eukaryota</taxon>
        <taxon>Sar</taxon>
        <taxon>Alveolata</taxon>
        <taxon>Apicomplexa</taxon>
        <taxon>Aconoidasida</taxon>
        <taxon>Piroplasmida</taxon>
        <taxon>Babesiidae</taxon>
        <taxon>Babesia</taxon>
    </lineage>
</organism>
<keyword evidence="4" id="KW-0378">Hydrolase</keyword>
<evidence type="ECO:0000256" key="4">
    <source>
        <dbReference type="ARBA" id="ARBA00022801"/>
    </source>
</evidence>
<evidence type="ECO:0000313" key="13">
    <source>
        <dbReference type="Proteomes" id="UP001497744"/>
    </source>
</evidence>
<dbReference type="PANTHER" id="PTHR18934">
    <property type="entry name" value="ATP-DEPENDENT RNA HELICASE"/>
    <property type="match status" value="1"/>
</dbReference>
<evidence type="ECO:0000256" key="7">
    <source>
        <dbReference type="ARBA" id="ARBA00023187"/>
    </source>
</evidence>
<dbReference type="PROSITE" id="PS51192">
    <property type="entry name" value="HELICASE_ATP_BIND_1"/>
    <property type="match status" value="1"/>
</dbReference>
<evidence type="ECO:0000313" key="12">
    <source>
        <dbReference type="EMBL" id="GIX65735.1"/>
    </source>
</evidence>
<dbReference type="Gene3D" id="3.40.50.300">
    <property type="entry name" value="P-loop containing nucleotide triphosphate hydrolases"/>
    <property type="match status" value="2"/>
</dbReference>
<dbReference type="SMART" id="SM00490">
    <property type="entry name" value="HELICc"/>
    <property type="match status" value="1"/>
</dbReference>
<dbReference type="Pfam" id="PF00271">
    <property type="entry name" value="Helicase_C"/>
    <property type="match status" value="1"/>
</dbReference>
<dbReference type="SMART" id="SM00487">
    <property type="entry name" value="DEXDc"/>
    <property type="match status" value="1"/>
</dbReference>
<dbReference type="CDD" id="cd18791">
    <property type="entry name" value="SF2_C_RHA"/>
    <property type="match status" value="1"/>
</dbReference>
<dbReference type="InterPro" id="IPR007502">
    <property type="entry name" value="Helicase-assoc_dom"/>
</dbReference>
<dbReference type="Pfam" id="PF21010">
    <property type="entry name" value="HA2_C"/>
    <property type="match status" value="1"/>
</dbReference>
<dbReference type="InterPro" id="IPR011709">
    <property type="entry name" value="DEAD-box_helicase_OB_fold"/>
</dbReference>
<evidence type="ECO:0000256" key="5">
    <source>
        <dbReference type="ARBA" id="ARBA00022806"/>
    </source>
</evidence>
<comment type="catalytic activity">
    <reaction evidence="8">
        <text>ATP + H2O = ADP + phosphate + H(+)</text>
        <dbReference type="Rhea" id="RHEA:13065"/>
        <dbReference type="ChEBI" id="CHEBI:15377"/>
        <dbReference type="ChEBI" id="CHEBI:15378"/>
        <dbReference type="ChEBI" id="CHEBI:30616"/>
        <dbReference type="ChEBI" id="CHEBI:43474"/>
        <dbReference type="ChEBI" id="CHEBI:456216"/>
        <dbReference type="EC" id="3.6.4.13"/>
    </reaction>
</comment>